<keyword evidence="4 5" id="KW-0408">Iron</keyword>
<evidence type="ECO:0008006" key="8">
    <source>
        <dbReference type="Google" id="ProtNLM"/>
    </source>
</evidence>
<feature type="binding site" evidence="5">
    <location>
        <position position="205"/>
    </location>
    <ligand>
        <name>Fe cation</name>
        <dbReference type="ChEBI" id="CHEBI:24875"/>
        <note>catalytic</note>
    </ligand>
</feature>
<comment type="similarity">
    <text evidence="1">Belongs to the carotenoid oxygenase family.</text>
</comment>
<comment type="cofactor">
    <cofactor evidence="5">
        <name>Fe(2+)</name>
        <dbReference type="ChEBI" id="CHEBI:29033"/>
    </cofactor>
    <text evidence="5">Binds 1 Fe(2+) ion per subunit.</text>
</comment>
<evidence type="ECO:0000256" key="5">
    <source>
        <dbReference type="PIRSR" id="PIRSR604294-1"/>
    </source>
</evidence>
<evidence type="ECO:0000313" key="6">
    <source>
        <dbReference type="EMBL" id="GET40894.1"/>
    </source>
</evidence>
<evidence type="ECO:0000256" key="2">
    <source>
        <dbReference type="ARBA" id="ARBA00022723"/>
    </source>
</evidence>
<keyword evidence="2 5" id="KW-0479">Metal-binding</keyword>
<evidence type="ECO:0000256" key="4">
    <source>
        <dbReference type="ARBA" id="ARBA00023004"/>
    </source>
</evidence>
<keyword evidence="7" id="KW-1185">Reference proteome</keyword>
<gene>
    <name evidence="6" type="ORF">MiSe_57060</name>
</gene>
<dbReference type="GO" id="GO:0046872">
    <property type="term" value="F:metal ion binding"/>
    <property type="evidence" value="ECO:0007669"/>
    <property type="project" value="UniProtKB-KW"/>
</dbReference>
<keyword evidence="3" id="KW-0560">Oxidoreductase</keyword>
<dbReference type="PANTHER" id="PTHR10543">
    <property type="entry name" value="BETA-CAROTENE DIOXYGENASE"/>
    <property type="match status" value="1"/>
</dbReference>
<reference evidence="6" key="1">
    <citation type="submission" date="2019-10" db="EMBL/GenBank/DDBJ databases">
        <title>Draft genome sequece of Microseira wollei NIES-4236.</title>
        <authorList>
            <person name="Yamaguchi H."/>
            <person name="Suzuki S."/>
            <person name="Kawachi M."/>
        </authorList>
    </citation>
    <scope>NUCLEOTIDE SEQUENCE</scope>
    <source>
        <strain evidence="6">NIES-4236</strain>
    </source>
</reference>
<dbReference type="GO" id="GO:0010436">
    <property type="term" value="F:carotenoid dioxygenase activity"/>
    <property type="evidence" value="ECO:0007669"/>
    <property type="project" value="TreeGrafter"/>
</dbReference>
<dbReference type="AlphaFoldDB" id="A0AAV3XEW1"/>
<protein>
    <recommendedName>
        <fullName evidence="8">Lignostilbene-alpha,beta-dioxygenase</fullName>
    </recommendedName>
</protein>
<name>A0AAV3XEW1_9CYAN</name>
<dbReference type="PANTHER" id="PTHR10543:SF89">
    <property type="entry name" value="CAROTENOID 9,10(9',10')-CLEAVAGE DIOXYGENASE 1"/>
    <property type="match status" value="1"/>
</dbReference>
<evidence type="ECO:0000313" key="7">
    <source>
        <dbReference type="Proteomes" id="UP001050975"/>
    </source>
</evidence>
<dbReference type="RefSeq" id="WP_226587109.1">
    <property type="nucleotide sequence ID" value="NZ_BLAY01000103.1"/>
</dbReference>
<proteinExistence type="inferred from homology"/>
<dbReference type="Proteomes" id="UP001050975">
    <property type="component" value="Unassembled WGS sequence"/>
</dbReference>
<organism evidence="6 7">
    <name type="scientific">Microseira wollei NIES-4236</name>
    <dbReference type="NCBI Taxonomy" id="2530354"/>
    <lineage>
        <taxon>Bacteria</taxon>
        <taxon>Bacillati</taxon>
        <taxon>Cyanobacteriota</taxon>
        <taxon>Cyanophyceae</taxon>
        <taxon>Oscillatoriophycideae</taxon>
        <taxon>Aerosakkonematales</taxon>
        <taxon>Aerosakkonemataceae</taxon>
        <taxon>Microseira</taxon>
    </lineage>
</organism>
<dbReference type="GO" id="GO:0016121">
    <property type="term" value="P:carotene catabolic process"/>
    <property type="evidence" value="ECO:0007669"/>
    <property type="project" value="TreeGrafter"/>
</dbReference>
<comment type="caution">
    <text evidence="6">The sequence shown here is derived from an EMBL/GenBank/DDBJ whole genome shotgun (WGS) entry which is preliminary data.</text>
</comment>
<dbReference type="Pfam" id="PF03055">
    <property type="entry name" value="RPE65"/>
    <property type="match status" value="2"/>
</dbReference>
<evidence type="ECO:0000256" key="1">
    <source>
        <dbReference type="ARBA" id="ARBA00006787"/>
    </source>
</evidence>
<dbReference type="InterPro" id="IPR004294">
    <property type="entry name" value="Carotenoid_Oase"/>
</dbReference>
<evidence type="ECO:0000256" key="3">
    <source>
        <dbReference type="ARBA" id="ARBA00023002"/>
    </source>
</evidence>
<sequence>MLQTSCGPNFPAAILTVDRHAVNSEPMSIEGQLPEDLQGHIFILAAAGFVNSQPLAGTDRVLPSADGTPLISGDGMIFRLDFHKRGQTAEPGRVFMKTRIVGTPSYWADKAIFQKETYADLKFYCLGWARISQWVGIRNVVNTSWLSMKLPDEASHRLFVTFDAGRAYEIDPESLEVVTPLGWNKEWVHQIRLKLPFPLIMSSAHPYFDPRTNEVFTVNYTKSLKTIILSSFKYKISTFKEFVKTILDVLHWTISQLKRLIKWKGKFSWVVKKLIRTAISAYRIFRLSCRKPYLGNLVQLIRLGWQMLTEETKLQDVTYVVRWDGKGYLERWKLVNPDGTPVVIQQTLHHIGVTKDYIVLMETSLKMSLSQLIQFKNQKLDKLIREYLACPQSPDSNIYIIPRDRLVEGQRPATGDATDTEVLVQKLTIPREGFHFHVNYDNPDDRITLHAIHACGWDVGEWLRPTDTPLTDNPCPPIGMLINGMDINQMGRYEICGKTGQLTAEPRLTYCLDYTWAIGLYAYSNVKSGDTWLPPGKFENIYLNSYGAWQDLMPEFIDKLYADYPYREIPVEKVRQMTATGIPSSLCRLDVQQMEIVDGYQFPAGYFANSPQFVPRANGTGGSTDGYLTCTVNYNPDYNPDNDCLDGCDRLKAGKSEIWIFDASNLQGGPLCKLSHPHLSFAFTTHTTWLTEIAPRQEGLYCISIKQDHEEIVNKLALGFPKLQNKIKAFFAREVYSRFPQC</sequence>
<accession>A0AAV3XEW1</accession>
<dbReference type="EMBL" id="BLAY01000103">
    <property type="protein sequence ID" value="GET40894.1"/>
    <property type="molecule type" value="Genomic_DNA"/>
</dbReference>